<accession>A0A3S6PTV7</accession>
<dbReference type="Proteomes" id="UP000273986">
    <property type="component" value="Segment"/>
</dbReference>
<organism evidence="1 2">
    <name type="scientific">Klebsiella phage 1611E-K2-1</name>
    <dbReference type="NCBI Taxonomy" id="2047786"/>
    <lineage>
        <taxon>Viruses</taxon>
        <taxon>Duplodnaviria</taxon>
        <taxon>Heunggongvirae</taxon>
        <taxon>Uroviricota</taxon>
        <taxon>Caudoviricetes</taxon>
        <taxon>Jameshumphriesvirinae</taxon>
        <taxon>Bimevirus</taxon>
        <taxon>Bimevirus bv1611EK21</taxon>
    </lineage>
</organism>
<protein>
    <submittedName>
        <fullName evidence="1">Terminase</fullName>
    </submittedName>
</protein>
<evidence type="ECO:0000313" key="1">
    <source>
        <dbReference type="EMBL" id="ATS92560.1"/>
    </source>
</evidence>
<proteinExistence type="predicted"/>
<sequence length="186" mass="20588">MRAFRFPRSEARHDVDQPVGGVKVCFSSLSHVYKISDAVRRASNPRLLAMINESAMFGDMMSRFAKSFLLSTLTLPLLSKSRIGVDNSSMSLSSSFASISLDKLIIWSTGNSRPFVTARYVLRNRSAVSHHVCAFRLAKKSSLLMRVSPYFFFGSDTLPPALNLKCLCHPAAFRCEPVPAPTPILS</sequence>
<evidence type="ECO:0000313" key="2">
    <source>
        <dbReference type="Proteomes" id="UP000273986"/>
    </source>
</evidence>
<keyword evidence="2" id="KW-1185">Reference proteome</keyword>
<name>A0A3S6PTV7_9CAUD</name>
<dbReference type="EMBL" id="MG197810">
    <property type="protein sequence ID" value="ATS92560.1"/>
    <property type="molecule type" value="Genomic_DNA"/>
</dbReference>
<gene>
    <name evidence="1" type="ORF">1611EK21_9</name>
</gene>
<reference evidence="1 2" key="1">
    <citation type="submission" date="2017-10" db="EMBL/GenBank/DDBJ databases">
        <title>Development of Klebsiella pneumoniae capsule polysaccharide-conjugated vaccines using phage depolymerase.</title>
        <authorList>
            <person name="Lin T.-L."/>
            <person name="Yang F.-L."/>
            <person name="Wu C.-Y."/>
            <person name="Wu S.-H."/>
            <person name="Wang J.-T."/>
        </authorList>
    </citation>
    <scope>NUCLEOTIDE SEQUENCE [LARGE SCALE GENOMIC DNA]</scope>
</reference>